<proteinExistence type="predicted"/>
<feature type="region of interest" description="Disordered" evidence="1">
    <location>
        <begin position="58"/>
        <end position="91"/>
    </location>
</feature>
<sequence>MAAEAKVQQALRLLEEVGRLDLVRLEAAPAARPARRAVSGVAADVLACSPLRRVTAVKKEGDEAGQQDLGRAGAVRRPRDEVKAGTERLAG</sequence>
<name>A0AAV7W3R6_PLEWA</name>
<dbReference type="EMBL" id="JANPWB010000002">
    <property type="protein sequence ID" value="KAJ1207522.1"/>
    <property type="molecule type" value="Genomic_DNA"/>
</dbReference>
<evidence type="ECO:0000256" key="1">
    <source>
        <dbReference type="SAM" id="MobiDB-lite"/>
    </source>
</evidence>
<protein>
    <submittedName>
        <fullName evidence="2">Uncharacterized protein</fullName>
    </submittedName>
</protein>
<gene>
    <name evidence="2" type="ORF">NDU88_002913</name>
</gene>
<dbReference type="Proteomes" id="UP001066276">
    <property type="component" value="Chromosome 1_2"/>
</dbReference>
<accession>A0AAV7W3R6</accession>
<evidence type="ECO:0000313" key="2">
    <source>
        <dbReference type="EMBL" id="KAJ1207522.1"/>
    </source>
</evidence>
<keyword evidence="3" id="KW-1185">Reference proteome</keyword>
<evidence type="ECO:0000313" key="3">
    <source>
        <dbReference type="Proteomes" id="UP001066276"/>
    </source>
</evidence>
<reference evidence="2" key="1">
    <citation type="journal article" date="2022" name="bioRxiv">
        <title>Sequencing and chromosome-scale assembly of the giantPleurodeles waltlgenome.</title>
        <authorList>
            <person name="Brown T."/>
            <person name="Elewa A."/>
            <person name="Iarovenko S."/>
            <person name="Subramanian E."/>
            <person name="Araus A.J."/>
            <person name="Petzold A."/>
            <person name="Susuki M."/>
            <person name="Suzuki K.-i.T."/>
            <person name="Hayashi T."/>
            <person name="Toyoda A."/>
            <person name="Oliveira C."/>
            <person name="Osipova E."/>
            <person name="Leigh N.D."/>
            <person name="Simon A."/>
            <person name="Yun M.H."/>
        </authorList>
    </citation>
    <scope>NUCLEOTIDE SEQUENCE</scope>
    <source>
        <strain evidence="2">20211129_DDA</strain>
        <tissue evidence="2">Liver</tissue>
    </source>
</reference>
<organism evidence="2 3">
    <name type="scientific">Pleurodeles waltl</name>
    <name type="common">Iberian ribbed newt</name>
    <dbReference type="NCBI Taxonomy" id="8319"/>
    <lineage>
        <taxon>Eukaryota</taxon>
        <taxon>Metazoa</taxon>
        <taxon>Chordata</taxon>
        <taxon>Craniata</taxon>
        <taxon>Vertebrata</taxon>
        <taxon>Euteleostomi</taxon>
        <taxon>Amphibia</taxon>
        <taxon>Batrachia</taxon>
        <taxon>Caudata</taxon>
        <taxon>Salamandroidea</taxon>
        <taxon>Salamandridae</taxon>
        <taxon>Pleurodelinae</taxon>
        <taxon>Pleurodeles</taxon>
    </lineage>
</organism>
<comment type="caution">
    <text evidence="2">The sequence shown here is derived from an EMBL/GenBank/DDBJ whole genome shotgun (WGS) entry which is preliminary data.</text>
</comment>
<dbReference type="AlphaFoldDB" id="A0AAV7W3R6"/>
<feature type="compositionally biased region" description="Basic and acidic residues" evidence="1">
    <location>
        <begin position="77"/>
        <end position="91"/>
    </location>
</feature>